<dbReference type="PANTHER" id="PTHR30627">
    <property type="entry name" value="PEPTIDOGLYCAN D,D-TRANSPEPTIDASE"/>
    <property type="match status" value="1"/>
</dbReference>
<dbReference type="InterPro" id="IPR017790">
    <property type="entry name" value="Penicillin-binding_protein_2"/>
</dbReference>
<dbReference type="InterPro" id="IPR050515">
    <property type="entry name" value="Beta-lactam/transpept"/>
</dbReference>
<dbReference type="SUPFAM" id="SSF56519">
    <property type="entry name" value="Penicillin binding protein dimerisation domain"/>
    <property type="match status" value="1"/>
</dbReference>
<keyword evidence="10 14" id="KW-1133">Transmembrane helix</keyword>
<evidence type="ECO:0000256" key="8">
    <source>
        <dbReference type="ARBA" id="ARBA00022960"/>
    </source>
</evidence>
<dbReference type="PANTHER" id="PTHR30627:SF2">
    <property type="entry name" value="PEPTIDOGLYCAN D,D-TRANSPEPTIDASE MRDA"/>
    <property type="match status" value="1"/>
</dbReference>
<reference evidence="17" key="1">
    <citation type="submission" date="2020-05" db="EMBL/GenBank/DDBJ databases">
        <authorList>
            <person name="Chiriac C."/>
            <person name="Salcher M."/>
            <person name="Ghai R."/>
            <person name="Kavagutti S V."/>
        </authorList>
    </citation>
    <scope>NUCLEOTIDE SEQUENCE</scope>
</reference>
<evidence type="ECO:0000256" key="12">
    <source>
        <dbReference type="ARBA" id="ARBA00023316"/>
    </source>
</evidence>
<dbReference type="InterPro" id="IPR001460">
    <property type="entry name" value="PCN-bd_Tpept"/>
</dbReference>
<evidence type="ECO:0000256" key="6">
    <source>
        <dbReference type="ARBA" id="ARBA00022692"/>
    </source>
</evidence>
<dbReference type="SUPFAM" id="SSF56601">
    <property type="entry name" value="beta-lactamase/transpeptidase-like"/>
    <property type="match status" value="1"/>
</dbReference>
<evidence type="ECO:0000256" key="1">
    <source>
        <dbReference type="ARBA" id="ARBA00004167"/>
    </source>
</evidence>
<dbReference type="GO" id="GO:0006508">
    <property type="term" value="P:proteolysis"/>
    <property type="evidence" value="ECO:0007669"/>
    <property type="project" value="UniProtKB-KW"/>
</dbReference>
<dbReference type="Pfam" id="PF00905">
    <property type="entry name" value="Transpeptidase"/>
    <property type="match status" value="1"/>
</dbReference>
<name>A0A6J6SGX8_9ZZZZ</name>
<evidence type="ECO:0000256" key="2">
    <source>
        <dbReference type="ARBA" id="ARBA00004236"/>
    </source>
</evidence>
<evidence type="ECO:0000256" key="4">
    <source>
        <dbReference type="ARBA" id="ARBA00022519"/>
    </source>
</evidence>
<keyword evidence="5" id="KW-0645">Protease</keyword>
<dbReference type="GO" id="GO:0008658">
    <property type="term" value="F:penicillin binding"/>
    <property type="evidence" value="ECO:0007669"/>
    <property type="project" value="InterPro"/>
</dbReference>
<dbReference type="GO" id="GO:0008360">
    <property type="term" value="P:regulation of cell shape"/>
    <property type="evidence" value="ECO:0007669"/>
    <property type="project" value="UniProtKB-KW"/>
</dbReference>
<dbReference type="InterPro" id="IPR036138">
    <property type="entry name" value="PBP_dimer_sf"/>
</dbReference>
<evidence type="ECO:0000256" key="10">
    <source>
        <dbReference type="ARBA" id="ARBA00022989"/>
    </source>
</evidence>
<keyword evidence="6 14" id="KW-0812">Transmembrane</keyword>
<dbReference type="InterPro" id="IPR005311">
    <property type="entry name" value="PBP_dimer"/>
</dbReference>
<feature type="transmembrane region" description="Helical" evidence="14">
    <location>
        <begin position="7"/>
        <end position="29"/>
    </location>
</feature>
<keyword evidence="3" id="KW-1003">Cell membrane</keyword>
<feature type="domain" description="Penicillin-binding protein dimerisation" evidence="16">
    <location>
        <begin position="52"/>
        <end position="237"/>
    </location>
</feature>
<dbReference type="GO" id="GO:0009002">
    <property type="term" value="F:serine-type D-Ala-D-Ala carboxypeptidase activity"/>
    <property type="evidence" value="ECO:0007669"/>
    <property type="project" value="InterPro"/>
</dbReference>
<evidence type="ECO:0000256" key="13">
    <source>
        <dbReference type="SAM" id="MobiDB-lite"/>
    </source>
</evidence>
<keyword evidence="7" id="KW-0378">Hydrolase</keyword>
<protein>
    <submittedName>
        <fullName evidence="17">Unannotated protein</fullName>
    </submittedName>
</protein>
<dbReference type="Gene3D" id="3.40.710.10">
    <property type="entry name" value="DD-peptidase/beta-lactamase superfamily"/>
    <property type="match status" value="1"/>
</dbReference>
<dbReference type="GO" id="GO:0071555">
    <property type="term" value="P:cell wall organization"/>
    <property type="evidence" value="ECO:0007669"/>
    <property type="project" value="UniProtKB-KW"/>
</dbReference>
<dbReference type="Pfam" id="PF03717">
    <property type="entry name" value="PBP_dimer"/>
    <property type="match status" value="1"/>
</dbReference>
<evidence type="ECO:0000256" key="5">
    <source>
        <dbReference type="ARBA" id="ARBA00022670"/>
    </source>
</evidence>
<gene>
    <name evidence="17" type="ORF">UFOPK2788_00347</name>
</gene>
<dbReference type="EMBL" id="CAEZYV010000035">
    <property type="protein sequence ID" value="CAB4733539.1"/>
    <property type="molecule type" value="Genomic_DNA"/>
</dbReference>
<evidence type="ECO:0000256" key="9">
    <source>
        <dbReference type="ARBA" id="ARBA00022984"/>
    </source>
</evidence>
<organism evidence="17">
    <name type="scientific">freshwater metagenome</name>
    <dbReference type="NCBI Taxonomy" id="449393"/>
    <lineage>
        <taxon>unclassified sequences</taxon>
        <taxon>metagenomes</taxon>
        <taxon>ecological metagenomes</taxon>
    </lineage>
</organism>
<evidence type="ECO:0000256" key="14">
    <source>
        <dbReference type="SAM" id="Phobius"/>
    </source>
</evidence>
<dbReference type="GO" id="GO:0005886">
    <property type="term" value="C:plasma membrane"/>
    <property type="evidence" value="ECO:0007669"/>
    <property type="project" value="UniProtKB-SubCell"/>
</dbReference>
<feature type="compositionally biased region" description="Polar residues" evidence="13">
    <location>
        <begin position="689"/>
        <end position="700"/>
    </location>
</feature>
<evidence type="ECO:0000256" key="11">
    <source>
        <dbReference type="ARBA" id="ARBA00023136"/>
    </source>
</evidence>
<keyword evidence="9" id="KW-0573">Peptidoglycan synthesis</keyword>
<evidence type="ECO:0000256" key="3">
    <source>
        <dbReference type="ARBA" id="ARBA00022475"/>
    </source>
</evidence>
<dbReference type="AlphaFoldDB" id="A0A6J6SGX8"/>
<evidence type="ECO:0000256" key="7">
    <source>
        <dbReference type="ARBA" id="ARBA00022801"/>
    </source>
</evidence>
<dbReference type="Gene3D" id="3.90.1310.10">
    <property type="entry name" value="Penicillin-binding protein 2a (Domain 2)"/>
    <property type="match status" value="1"/>
</dbReference>
<feature type="domain" description="Penicillin-binding protein transpeptidase" evidence="15">
    <location>
        <begin position="283"/>
        <end position="655"/>
    </location>
</feature>
<sequence length="700" mass="75236">MSLRSRLNLVIVQALIISLMLALTGRLFYLQVAAGIKYRDAALSIQSRDVVNPAIRGAIVDSSGIPLVMDRPGMVISVDRSKIDKLPDKGAAVLARVAKLVGKTPENVFVGTRLCGELPASQNAGCWKGTRFQPIPVTRTATKEQALKVLENSDLFPGISAQSVPVRSYPSMAGENGAHVLGYVGSVNETDLLDTSKDYYREETIGKDGLEFQYDKYLRGRAGIKTVIVDRKEAVTKQAISTQPVAGFNLVTNLDARLQAATEKALESSVRRARSLGNRADGGAAIVMDVNSGKILALASYPAYDPNIWQVGLTVKQAKDLFSESTGVPALNRPLQGMYAPASTFKSVSVVAAMEAGYDVNAYYKCPAKVQIGNREFANFEVKSQGTINMKRAIAVSCDTIWYQIAYDEWVRDGGLSPKSGLHDYFFTAARGFGLGKVTGIDLPSEASGRLPDRQWKERFYQQNKDFYCNFKDRAKKSDLTPYLIEIARENCLDGNIVRAGDAVNFSIGQGDTLMTPIQMTQLYAAIANGGTIYKPEVARAVVKPNGEVVKEILPQVLETNVLSKKATKFLHGALRAVVTEGTAAGVFSGFPITVAGKTGTGQDLGKNKDGSAKGDTAWFSSFAPVENPKYAVVMVVSQGGFGASVSAVGVKDIYAALFGVTGGKVDPAKEIFPNGVPSKLPKIDPKNATLSTSPKLEKP</sequence>
<keyword evidence="4" id="KW-0997">Cell inner membrane</keyword>
<keyword evidence="12" id="KW-0961">Cell wall biogenesis/degradation</keyword>
<proteinExistence type="predicted"/>
<dbReference type="InterPro" id="IPR012338">
    <property type="entry name" value="Beta-lactam/transpept-like"/>
</dbReference>
<evidence type="ECO:0000259" key="15">
    <source>
        <dbReference type="Pfam" id="PF00905"/>
    </source>
</evidence>
<evidence type="ECO:0000313" key="17">
    <source>
        <dbReference type="EMBL" id="CAB4733539.1"/>
    </source>
</evidence>
<dbReference type="NCBIfam" id="TIGR03423">
    <property type="entry name" value="pbp2_mrdA"/>
    <property type="match status" value="1"/>
</dbReference>
<keyword evidence="11 14" id="KW-0472">Membrane</keyword>
<keyword evidence="8" id="KW-0133">Cell shape</keyword>
<comment type="subcellular location">
    <subcellularLocation>
        <location evidence="2">Cell membrane</location>
    </subcellularLocation>
    <subcellularLocation>
        <location evidence="1">Membrane</location>
        <topology evidence="1">Single-pass membrane protein</topology>
    </subcellularLocation>
</comment>
<accession>A0A6J6SGX8</accession>
<evidence type="ECO:0000259" key="16">
    <source>
        <dbReference type="Pfam" id="PF03717"/>
    </source>
</evidence>
<feature type="region of interest" description="Disordered" evidence="13">
    <location>
        <begin position="676"/>
        <end position="700"/>
    </location>
</feature>
<dbReference type="GO" id="GO:0071972">
    <property type="term" value="F:peptidoglycan L,D-transpeptidase activity"/>
    <property type="evidence" value="ECO:0007669"/>
    <property type="project" value="TreeGrafter"/>
</dbReference>
<dbReference type="GO" id="GO:0009252">
    <property type="term" value="P:peptidoglycan biosynthetic process"/>
    <property type="evidence" value="ECO:0007669"/>
    <property type="project" value="UniProtKB-KW"/>
</dbReference>